<feature type="region of interest" description="Disordered" evidence="1">
    <location>
        <begin position="612"/>
        <end position="654"/>
    </location>
</feature>
<sequence>MGRGRAGGRYGRVARACATVAALAAFARAASADYETAFERRAMEKDAATWRDDARVEEASRVDDGANGRMRGEAGWRREVDEGTMTDGTTSRAREEAYDAARERDGHETSVGSIEGTYDAHDGMGREPEREPEPEQELDPEPERKPEPEEEPEAAPQLRPKVAQKVSIPPDSDAETALLYLREWLSVNRVPVKHDATAVETVAAVSDSLLKTSKAMRSMKKTVKETEDKVIGLESELQSEIEIQRKAFAERDELLRRLSELEDAASEESKASEDFRAYIADLETQLTEAHRSSASAENLQEQLKEKASALVALEENMKVLETQLDKARQSANEKNLELERKVHALEDKISIDAEDDVDEKERLRTQIAELEGQLAEQGESNTDSLSGDSEKRIRQLTTELEELRASGETCSPGNVESQTHAPGGDMKALQEDYDLLREEYDKLVLSAVSKKDFDEVNSQVILLTSEIDDTRLELERAKSEALTLHESLNKVQNSDEALKKCEAAKSACSNTLAAQNDAVQKLKKALQECSEREPEPTIATDCHCEDECSAQLNKLRNNLQKQADSLRQRTFEAEVKFEDQKERCDEIEREHNVTKSDLREQTELVESTKKTLEEERDMKESGCPPCAQQSQSDENIEEVSKSAEVIESNVTASTIDDRRVDEAEIVEPREKGQVDEAEIMEPREKGQVDEAEIMEPREKSQVDESGMNSEVEVRADEVAPHDLSVPPDHPVETPEKAVVEETTEVPTGIEENQTETIVAEQHVHDEVPVVAHEVPTALENDIAEGDGDLDTVAKAELAELNWNDGDEEVNEERESSEVGSARAVIDKVANVITTILSSMFSILSRVMELILKQMWKTKHGNKLLSFMEQCDNMFTSVASKVDSMVGTEIASNKDLIKFSVHATIFGPPIILTFILMRVVSVLLGGGSSKASQAQGKWKGPPSRAPGMPQQPEAPRRNDVPPFQYGDQATRVNPSSSAGPAPPPMMMAPPVGPMAHGIPSPATSPRGGSPHYPTPTPFGNPYTSMSNPPPHIGEAPPSQTVNQPSQPPGPGANPIMQRTPSLTGPNGQPMDEMPGDGGIDSESGAQSAPFVMMGNPAMTPQWQSAQQLPGARTGPVPSASLAARAPQASAPLFIDSAGGRGPPPPGRGAPHGGRGRGPPPGRGYPGRGPPPPGRGYPGRGPPPPFAPTKRD</sequence>
<feature type="signal peptide" evidence="2">
    <location>
        <begin position="1"/>
        <end position="32"/>
    </location>
</feature>
<feature type="compositionally biased region" description="Polar residues" evidence="1">
    <location>
        <begin position="408"/>
        <end position="420"/>
    </location>
</feature>
<feature type="compositionally biased region" description="Basic and acidic residues" evidence="1">
    <location>
        <begin position="92"/>
        <end position="108"/>
    </location>
</feature>
<feature type="compositionally biased region" description="Basic and acidic residues" evidence="1">
    <location>
        <begin position="54"/>
        <end position="81"/>
    </location>
</feature>
<keyword evidence="4" id="KW-1185">Reference proteome</keyword>
<feature type="compositionally biased region" description="Polar residues" evidence="1">
    <location>
        <begin position="1055"/>
        <end position="1065"/>
    </location>
</feature>
<dbReference type="OrthoDB" id="10626711at2759"/>
<feature type="compositionally biased region" description="Pro residues" evidence="1">
    <location>
        <begin position="1156"/>
        <end position="1190"/>
    </location>
</feature>
<accession>A0A090M5J7</accession>
<organism evidence="3 4">
    <name type="scientific">Ostreococcus tauri</name>
    <name type="common">Marine green alga</name>
    <dbReference type="NCBI Taxonomy" id="70448"/>
    <lineage>
        <taxon>Eukaryota</taxon>
        <taxon>Viridiplantae</taxon>
        <taxon>Chlorophyta</taxon>
        <taxon>Mamiellophyceae</taxon>
        <taxon>Mamiellales</taxon>
        <taxon>Bathycoccaceae</taxon>
        <taxon>Ostreococcus</taxon>
    </lineage>
</organism>
<dbReference type="EMBL" id="CAID01000005">
    <property type="protein sequence ID" value="CEF97937.1"/>
    <property type="molecule type" value="Genomic_DNA"/>
</dbReference>
<reference evidence="3 4" key="2">
    <citation type="journal article" date="2014" name="BMC Genomics">
        <title>An improved genome of the model marine alga Ostreococcus tauri unfolds by assessing Illumina de novo assemblies.</title>
        <authorList>
            <person name="Blanc-Mathieu R."/>
            <person name="Verhelst B."/>
            <person name="Derelle E."/>
            <person name="Rombauts S."/>
            <person name="Bouget F.Y."/>
            <person name="Carre I."/>
            <person name="Chateau A."/>
            <person name="Eyre-Walker A."/>
            <person name="Grimsley N."/>
            <person name="Moreau H."/>
            <person name="Piegu B."/>
            <person name="Rivals E."/>
            <person name="Schackwitz W."/>
            <person name="Van de Peer Y."/>
            <person name="Piganeau G."/>
        </authorList>
    </citation>
    <scope>NUCLEOTIDE SEQUENCE [LARGE SCALE GENOMIC DNA]</scope>
    <source>
        <strain evidence="4">OTTH 0595 / CCAP 157/2 / RCC745</strain>
    </source>
</reference>
<dbReference type="Proteomes" id="UP000009170">
    <property type="component" value="Unassembled WGS sequence"/>
</dbReference>
<name>A0A090M5J7_OSTTA</name>
<dbReference type="InParanoid" id="A0A090M5J7"/>
<dbReference type="AlphaFoldDB" id="A0A090M5J7"/>
<feature type="chain" id="PRO_5001859784" evidence="2">
    <location>
        <begin position="33"/>
        <end position="1190"/>
    </location>
</feature>
<evidence type="ECO:0000313" key="4">
    <source>
        <dbReference type="Proteomes" id="UP000009170"/>
    </source>
</evidence>
<comment type="caution">
    <text evidence="3">The sequence shown here is derived from an EMBL/GenBank/DDBJ whole genome shotgun (WGS) entry which is preliminary data.</text>
</comment>
<feature type="region of interest" description="Disordered" evidence="1">
    <location>
        <begin position="54"/>
        <end position="169"/>
    </location>
</feature>
<evidence type="ECO:0000256" key="1">
    <source>
        <dbReference type="SAM" id="MobiDB-lite"/>
    </source>
</evidence>
<evidence type="ECO:0000256" key="2">
    <source>
        <dbReference type="SAM" id="SignalP"/>
    </source>
</evidence>
<protein>
    <submittedName>
        <fullName evidence="3">Unnamed product</fullName>
    </submittedName>
</protein>
<dbReference type="STRING" id="70448.A0A090M5J7"/>
<feature type="compositionally biased region" description="Basic and acidic residues" evidence="1">
    <location>
        <begin position="118"/>
        <end position="133"/>
    </location>
</feature>
<gene>
    <name evidence="3" type="ORF">OT_ostta05g01830</name>
</gene>
<evidence type="ECO:0000313" key="3">
    <source>
        <dbReference type="EMBL" id="CEF97937.1"/>
    </source>
</evidence>
<keyword evidence="2" id="KW-0732">Signal</keyword>
<proteinExistence type="predicted"/>
<feature type="compositionally biased region" description="Polar residues" evidence="1">
    <location>
        <begin position="1097"/>
        <end position="1106"/>
    </location>
</feature>
<feature type="region of interest" description="Disordered" evidence="1">
    <location>
        <begin position="406"/>
        <end position="425"/>
    </location>
</feature>
<feature type="compositionally biased region" description="Pro residues" evidence="1">
    <location>
        <begin position="979"/>
        <end position="991"/>
    </location>
</feature>
<feature type="compositionally biased region" description="Low complexity" evidence="1">
    <location>
        <begin position="1116"/>
        <end position="1130"/>
    </location>
</feature>
<dbReference type="KEGG" id="ota:OT_ostta05g01830"/>
<reference evidence="4" key="1">
    <citation type="journal article" date="2006" name="Proc. Natl. Acad. Sci. U.S.A.">
        <title>Genome analysis of the smallest free-living eukaryote Ostreococcus tauri unveils many unique features.</title>
        <authorList>
            <person name="Derelle E."/>
            <person name="Ferraz C."/>
            <person name="Rombauts S."/>
            <person name="Rouze P."/>
            <person name="Worden A.Z."/>
            <person name="Robbens S."/>
            <person name="Partensky F."/>
            <person name="Degroeve S."/>
            <person name="Echeynie S."/>
            <person name="Cooke R."/>
            <person name="Saeys Y."/>
            <person name="Wuyts J."/>
            <person name="Jabbari K."/>
            <person name="Bowler C."/>
            <person name="Panaud O."/>
            <person name="Piegu B."/>
            <person name="Ball S.G."/>
            <person name="Ral J.-P."/>
            <person name="Bouget F.-Y."/>
            <person name="Piganeau G."/>
            <person name="De Baets B."/>
            <person name="Picard A."/>
            <person name="Delseny M."/>
            <person name="Demaille J."/>
            <person name="Van de Peer Y."/>
            <person name="Moreau H."/>
        </authorList>
    </citation>
    <scope>NUCLEOTIDE SEQUENCE [LARGE SCALE GENOMIC DNA]</scope>
    <source>
        <strain evidence="4">OTTH 0595 / CCAP 157/2 / RCC745</strain>
    </source>
</reference>
<dbReference type="RefSeq" id="XP_022838979.1">
    <property type="nucleotide sequence ID" value="XM_022984227.1"/>
</dbReference>
<feature type="region of interest" description="Disordered" evidence="1">
    <location>
        <begin position="927"/>
        <end position="1190"/>
    </location>
</feature>
<dbReference type="GeneID" id="9835087"/>